<dbReference type="Gene3D" id="1.10.357.140">
    <property type="entry name" value="UbiA prenyltransferase"/>
    <property type="match status" value="1"/>
</dbReference>
<feature type="transmembrane region" description="Helical" evidence="9">
    <location>
        <begin position="43"/>
        <end position="64"/>
    </location>
</feature>
<comment type="cofactor">
    <cofactor evidence="1">
        <name>Mg(2+)</name>
        <dbReference type="ChEBI" id="CHEBI:18420"/>
    </cofactor>
</comment>
<comment type="caution">
    <text evidence="10">The sequence shown here is derived from an EMBL/GenBank/DDBJ whole genome shotgun (WGS) entry which is preliminary data.</text>
</comment>
<feature type="transmembrane region" description="Helical" evidence="9">
    <location>
        <begin position="20"/>
        <end position="37"/>
    </location>
</feature>
<keyword evidence="8 9" id="KW-0472">Membrane</keyword>
<dbReference type="CDD" id="cd13959">
    <property type="entry name" value="PT_UbiA_COQ2"/>
    <property type="match status" value="1"/>
</dbReference>
<proteinExistence type="inferred from homology"/>
<dbReference type="InterPro" id="IPR039653">
    <property type="entry name" value="Prenyltransferase"/>
</dbReference>
<evidence type="ECO:0000313" key="10">
    <source>
        <dbReference type="EMBL" id="MBJ6802059.1"/>
    </source>
</evidence>
<name>A0ABS0YVV3_9BACT</name>
<dbReference type="PANTHER" id="PTHR11048">
    <property type="entry name" value="PRENYLTRANSFERASES"/>
    <property type="match status" value="1"/>
</dbReference>
<evidence type="ECO:0000256" key="8">
    <source>
        <dbReference type="ARBA" id="ARBA00023136"/>
    </source>
</evidence>
<dbReference type="InterPro" id="IPR006371">
    <property type="entry name" value="Polyprenyltransferase_UbiA-li"/>
</dbReference>
<dbReference type="PANTHER" id="PTHR11048:SF28">
    <property type="entry name" value="4-HYDROXYBENZOATE POLYPRENYLTRANSFERASE, MITOCHONDRIAL"/>
    <property type="match status" value="1"/>
</dbReference>
<evidence type="ECO:0000256" key="6">
    <source>
        <dbReference type="ARBA" id="ARBA00022692"/>
    </source>
</evidence>
<dbReference type="Proteomes" id="UP000641025">
    <property type="component" value="Unassembled WGS sequence"/>
</dbReference>
<feature type="transmembrane region" description="Helical" evidence="9">
    <location>
        <begin position="135"/>
        <end position="155"/>
    </location>
</feature>
<evidence type="ECO:0000256" key="2">
    <source>
        <dbReference type="ARBA" id="ARBA00004141"/>
    </source>
</evidence>
<reference evidence="10 11" key="1">
    <citation type="submission" date="2020-12" db="EMBL/GenBank/DDBJ databases">
        <title>Geomonas sp. Red259, isolated from paddy soil.</title>
        <authorList>
            <person name="Xu Z."/>
            <person name="Zhang Z."/>
            <person name="Masuda Y."/>
            <person name="Itoh H."/>
            <person name="Senoo K."/>
        </authorList>
    </citation>
    <scope>NUCLEOTIDE SEQUENCE [LARGE SCALE GENOMIC DNA]</scope>
    <source>
        <strain evidence="10 11">Red259</strain>
    </source>
</reference>
<comment type="similarity">
    <text evidence="3">Belongs to the UbiA prenyltransferase family.</text>
</comment>
<keyword evidence="7 9" id="KW-1133">Transmembrane helix</keyword>
<feature type="transmembrane region" description="Helical" evidence="9">
    <location>
        <begin position="267"/>
        <end position="288"/>
    </location>
</feature>
<keyword evidence="11" id="KW-1185">Reference proteome</keyword>
<keyword evidence="5" id="KW-0808">Transferase</keyword>
<dbReference type="EMBL" id="JAEMHK010000015">
    <property type="protein sequence ID" value="MBJ6802059.1"/>
    <property type="molecule type" value="Genomic_DNA"/>
</dbReference>
<comment type="subcellular location">
    <subcellularLocation>
        <location evidence="2">Membrane</location>
        <topology evidence="2">Multi-pass membrane protein</topology>
    </subcellularLocation>
</comment>
<evidence type="ECO:0000256" key="4">
    <source>
        <dbReference type="ARBA" id="ARBA00022475"/>
    </source>
</evidence>
<gene>
    <name evidence="10" type="ORF">JFN90_18175</name>
</gene>
<keyword evidence="6 9" id="KW-0812">Transmembrane</keyword>
<protein>
    <submittedName>
        <fullName evidence="10">4-hydroxybenzoate octaprenyltransferase</fullName>
    </submittedName>
</protein>
<evidence type="ECO:0000256" key="9">
    <source>
        <dbReference type="SAM" id="Phobius"/>
    </source>
</evidence>
<evidence type="ECO:0000256" key="7">
    <source>
        <dbReference type="ARBA" id="ARBA00022989"/>
    </source>
</evidence>
<sequence>MTSYARIRVFLEMIKFSHTIFALPFAFTGALLAAKGLPTLAQAAWIVLAMVGARTAAMGLNRVIDADIDGRNPRTAGRAIPAGLLGRGSVIFFIALSVLLMLFAAKMLNPLCLYLSPVALGFILLYSYCKRFTALAHVVLGICLAGAPLGAWIAIRGSADLPAFLLALAVLFWVAGFDILYALQDMEFDRQSGLHSIPAKLGLNGSLWTSRIFHLASCLFLLALYLYLGLGTFFLAGLVATCAMLLYEHHLLRGGNLDALDAAFFNMNGYISVTLFFATLLDTLTAGAL</sequence>
<evidence type="ECO:0000313" key="11">
    <source>
        <dbReference type="Proteomes" id="UP000641025"/>
    </source>
</evidence>
<dbReference type="NCBIfam" id="NF009524">
    <property type="entry name" value="PRK12886.1"/>
    <property type="match status" value="1"/>
</dbReference>
<feature type="transmembrane region" description="Helical" evidence="9">
    <location>
        <begin position="161"/>
        <end position="183"/>
    </location>
</feature>
<evidence type="ECO:0000256" key="3">
    <source>
        <dbReference type="ARBA" id="ARBA00005985"/>
    </source>
</evidence>
<organism evidence="10 11">
    <name type="scientific">Geomonas propionica</name>
    <dbReference type="NCBI Taxonomy" id="2798582"/>
    <lineage>
        <taxon>Bacteria</taxon>
        <taxon>Pseudomonadati</taxon>
        <taxon>Thermodesulfobacteriota</taxon>
        <taxon>Desulfuromonadia</taxon>
        <taxon>Geobacterales</taxon>
        <taxon>Geobacteraceae</taxon>
        <taxon>Geomonas</taxon>
    </lineage>
</organism>
<dbReference type="Gene3D" id="1.20.120.1780">
    <property type="entry name" value="UbiA prenyltransferase"/>
    <property type="match status" value="1"/>
</dbReference>
<feature type="transmembrane region" description="Helical" evidence="9">
    <location>
        <begin position="111"/>
        <end position="128"/>
    </location>
</feature>
<accession>A0ABS0YVV3</accession>
<dbReference type="Pfam" id="PF01040">
    <property type="entry name" value="UbiA"/>
    <property type="match status" value="1"/>
</dbReference>
<dbReference type="InterPro" id="IPR000537">
    <property type="entry name" value="UbiA_prenyltransferase"/>
</dbReference>
<dbReference type="InterPro" id="IPR044878">
    <property type="entry name" value="UbiA_sf"/>
</dbReference>
<feature type="transmembrane region" description="Helical" evidence="9">
    <location>
        <begin position="219"/>
        <end position="247"/>
    </location>
</feature>
<dbReference type="RefSeq" id="WP_199396536.1">
    <property type="nucleotide sequence ID" value="NZ_JAEMHK010000015.1"/>
</dbReference>
<evidence type="ECO:0000256" key="5">
    <source>
        <dbReference type="ARBA" id="ARBA00022679"/>
    </source>
</evidence>
<feature type="transmembrane region" description="Helical" evidence="9">
    <location>
        <begin position="84"/>
        <end position="105"/>
    </location>
</feature>
<keyword evidence="4" id="KW-1003">Cell membrane</keyword>
<evidence type="ECO:0000256" key="1">
    <source>
        <dbReference type="ARBA" id="ARBA00001946"/>
    </source>
</evidence>
<dbReference type="NCBIfam" id="TIGR01475">
    <property type="entry name" value="ubiA_other"/>
    <property type="match status" value="1"/>
</dbReference>